<dbReference type="RefSeq" id="WP_179666814.1">
    <property type="nucleotide sequence ID" value="NZ_JACCFP010000001.1"/>
</dbReference>
<name>A0A853BZ88_9ACTN</name>
<dbReference type="InterPro" id="IPR007318">
    <property type="entry name" value="Phopholipid_MeTrfase"/>
</dbReference>
<protein>
    <submittedName>
        <fullName evidence="5">Protein-S-isoprenylcysteine O-methyltransferase Ste14</fullName>
    </submittedName>
</protein>
<comment type="subcellular location">
    <subcellularLocation>
        <location evidence="1">Endomembrane system</location>
        <topology evidence="1">Multi-pass membrane protein</topology>
    </subcellularLocation>
</comment>
<keyword evidence="3" id="KW-1133">Transmembrane helix</keyword>
<dbReference type="GO" id="GO:0012505">
    <property type="term" value="C:endomembrane system"/>
    <property type="evidence" value="ECO:0007669"/>
    <property type="project" value="UniProtKB-SubCell"/>
</dbReference>
<dbReference type="GO" id="GO:0032259">
    <property type="term" value="P:methylation"/>
    <property type="evidence" value="ECO:0007669"/>
    <property type="project" value="UniProtKB-KW"/>
</dbReference>
<keyword evidence="6" id="KW-1185">Reference proteome</keyword>
<keyword evidence="5" id="KW-0808">Transferase</keyword>
<dbReference type="Proteomes" id="UP000530424">
    <property type="component" value="Unassembled WGS sequence"/>
</dbReference>
<organism evidence="5 6">
    <name type="scientific">Nocardioides thalensis</name>
    <dbReference type="NCBI Taxonomy" id="1914755"/>
    <lineage>
        <taxon>Bacteria</taxon>
        <taxon>Bacillati</taxon>
        <taxon>Actinomycetota</taxon>
        <taxon>Actinomycetes</taxon>
        <taxon>Propionibacteriales</taxon>
        <taxon>Nocardioidaceae</taxon>
        <taxon>Nocardioides</taxon>
    </lineage>
</organism>
<sequence>MPVVPPPLYAVAGGIAQHLLAPEKDAGALRKAAAGAVAAGSVALLAGADLAFIKHKTTVNPLEPDRATALVDGGPFRLTRNPMYVGMAGLLAAHAIHRGGWLTPLPVAAFVAVIDRTQIPAEEAAMRANFGAAYDDYRAAVPRWLRLPGLG</sequence>
<evidence type="ECO:0000313" key="5">
    <source>
        <dbReference type="EMBL" id="NYJ00187.1"/>
    </source>
</evidence>
<evidence type="ECO:0000256" key="4">
    <source>
        <dbReference type="ARBA" id="ARBA00023136"/>
    </source>
</evidence>
<dbReference type="Gene3D" id="1.20.120.1630">
    <property type="match status" value="1"/>
</dbReference>
<evidence type="ECO:0000256" key="2">
    <source>
        <dbReference type="ARBA" id="ARBA00022692"/>
    </source>
</evidence>
<dbReference type="Pfam" id="PF04191">
    <property type="entry name" value="PEMT"/>
    <property type="match status" value="1"/>
</dbReference>
<reference evidence="5 6" key="1">
    <citation type="submission" date="2020-07" db="EMBL/GenBank/DDBJ databases">
        <title>Sequencing the genomes of 1000 actinobacteria strains.</title>
        <authorList>
            <person name="Klenk H.-P."/>
        </authorList>
    </citation>
    <scope>NUCLEOTIDE SEQUENCE [LARGE SCALE GENOMIC DNA]</scope>
    <source>
        <strain evidence="5 6">DSM 103833</strain>
    </source>
</reference>
<keyword evidence="2" id="KW-0812">Transmembrane</keyword>
<comment type="caution">
    <text evidence="5">The sequence shown here is derived from an EMBL/GenBank/DDBJ whole genome shotgun (WGS) entry which is preliminary data.</text>
</comment>
<evidence type="ECO:0000256" key="1">
    <source>
        <dbReference type="ARBA" id="ARBA00004127"/>
    </source>
</evidence>
<gene>
    <name evidence="5" type="ORF">HNR19_000885</name>
</gene>
<dbReference type="AlphaFoldDB" id="A0A853BZ88"/>
<evidence type="ECO:0000313" key="6">
    <source>
        <dbReference type="Proteomes" id="UP000530424"/>
    </source>
</evidence>
<accession>A0A853BZ88</accession>
<evidence type="ECO:0000256" key="3">
    <source>
        <dbReference type="ARBA" id="ARBA00022989"/>
    </source>
</evidence>
<dbReference type="GO" id="GO:0008168">
    <property type="term" value="F:methyltransferase activity"/>
    <property type="evidence" value="ECO:0007669"/>
    <property type="project" value="UniProtKB-KW"/>
</dbReference>
<keyword evidence="5" id="KW-0489">Methyltransferase</keyword>
<dbReference type="EMBL" id="JACCFP010000001">
    <property type="protein sequence ID" value="NYJ00187.1"/>
    <property type="molecule type" value="Genomic_DNA"/>
</dbReference>
<proteinExistence type="predicted"/>
<keyword evidence="4" id="KW-0472">Membrane</keyword>